<comment type="similarity">
    <text evidence="2 4">Belongs to the AB hydrolase superfamily. Lipase family.</text>
</comment>
<dbReference type="PANTHER" id="PTHR11610:SF37">
    <property type="entry name" value="GH01208P"/>
    <property type="match status" value="1"/>
</dbReference>
<sequence length="368" mass="40709">MCFKNYIWAVGIIFIGFSLDFSDTAWLRCYKSSMNDYTMVPLNDPVRILRDPCFNPNLRTVFYTFGYRGKTNGPATTAVLTTYINTKKKNVVLVDWQEEAKSGFLGISVSYALFAVPNAKAVGQELGEALLTLSRAGLNMSDVQLMGHSLGAHVMGYAGRWTRQRGQVVARITGLDPARALFEGLFAMQTGLDRTCAKFVDIIHTNPGNYGTSKSTGTVDLWPNYSIDDGMQPGCPRGSFDMFTPEDLCSHDRSWRYLVESIHSGTAFPATPAENHGSWLSLNQPPSSFIFMGELTNTRARGNYFFRTNAQPPYSMGNEGMMPYRIPPRDSATPLSTLLKVVSFSITTIWRSSKSSAGSSKFRTGSLS</sequence>
<dbReference type="PRINTS" id="PR00821">
    <property type="entry name" value="TAGLIPASE"/>
</dbReference>
<name>A0ABM3LJV7_BICAN</name>
<evidence type="ECO:0000256" key="5">
    <source>
        <dbReference type="SAM" id="Phobius"/>
    </source>
</evidence>
<feature type="domain" description="Lipase" evidence="6">
    <location>
        <begin position="50"/>
        <end position="279"/>
    </location>
</feature>
<evidence type="ECO:0000256" key="3">
    <source>
        <dbReference type="ARBA" id="ARBA00022525"/>
    </source>
</evidence>
<feature type="transmembrane region" description="Helical" evidence="5">
    <location>
        <begin position="6"/>
        <end position="27"/>
    </location>
</feature>
<evidence type="ECO:0000256" key="1">
    <source>
        <dbReference type="ARBA" id="ARBA00004613"/>
    </source>
</evidence>
<dbReference type="SUPFAM" id="SSF53474">
    <property type="entry name" value="alpha/beta-Hydrolases"/>
    <property type="match status" value="1"/>
</dbReference>
<accession>A0ABM3LJV7</accession>
<dbReference type="PANTHER" id="PTHR11610">
    <property type="entry name" value="LIPASE"/>
    <property type="match status" value="1"/>
</dbReference>
<dbReference type="InterPro" id="IPR029058">
    <property type="entry name" value="AB_hydrolase_fold"/>
</dbReference>
<gene>
    <name evidence="8" type="primary">LOC112053244</name>
</gene>
<dbReference type="RefSeq" id="XP_052739353.1">
    <property type="nucleotide sequence ID" value="XM_052883393.1"/>
</dbReference>
<evidence type="ECO:0000313" key="7">
    <source>
        <dbReference type="Proteomes" id="UP001652582"/>
    </source>
</evidence>
<dbReference type="GeneID" id="112053244"/>
<proteinExistence type="inferred from homology"/>
<dbReference type="InterPro" id="IPR000734">
    <property type="entry name" value="TAG_lipase"/>
</dbReference>
<reference evidence="8" key="1">
    <citation type="submission" date="2025-08" db="UniProtKB">
        <authorList>
            <consortium name="RefSeq"/>
        </authorList>
    </citation>
    <scope>IDENTIFICATION</scope>
</reference>
<dbReference type="Pfam" id="PF00151">
    <property type="entry name" value="Lipase"/>
    <property type="match status" value="1"/>
</dbReference>
<dbReference type="InterPro" id="IPR013818">
    <property type="entry name" value="Lipase"/>
</dbReference>
<keyword evidence="3" id="KW-0964">Secreted</keyword>
<protein>
    <submittedName>
        <fullName evidence="8">Phospholipase A1</fullName>
    </submittedName>
</protein>
<keyword evidence="5" id="KW-0472">Membrane</keyword>
<comment type="subcellular location">
    <subcellularLocation>
        <location evidence="1">Secreted</location>
    </subcellularLocation>
</comment>
<organism evidence="7 8">
    <name type="scientific">Bicyclus anynana</name>
    <name type="common">Squinting bush brown butterfly</name>
    <dbReference type="NCBI Taxonomy" id="110368"/>
    <lineage>
        <taxon>Eukaryota</taxon>
        <taxon>Metazoa</taxon>
        <taxon>Ecdysozoa</taxon>
        <taxon>Arthropoda</taxon>
        <taxon>Hexapoda</taxon>
        <taxon>Insecta</taxon>
        <taxon>Pterygota</taxon>
        <taxon>Neoptera</taxon>
        <taxon>Endopterygota</taxon>
        <taxon>Lepidoptera</taxon>
        <taxon>Glossata</taxon>
        <taxon>Ditrysia</taxon>
        <taxon>Papilionoidea</taxon>
        <taxon>Nymphalidae</taxon>
        <taxon>Satyrinae</taxon>
        <taxon>Satyrini</taxon>
        <taxon>Mycalesina</taxon>
        <taxon>Bicyclus</taxon>
    </lineage>
</organism>
<keyword evidence="5" id="KW-0812">Transmembrane</keyword>
<evidence type="ECO:0000313" key="8">
    <source>
        <dbReference type="RefSeq" id="XP_052739353.1"/>
    </source>
</evidence>
<keyword evidence="7" id="KW-1185">Reference proteome</keyword>
<evidence type="ECO:0000259" key="6">
    <source>
        <dbReference type="Pfam" id="PF00151"/>
    </source>
</evidence>
<evidence type="ECO:0000256" key="2">
    <source>
        <dbReference type="ARBA" id="ARBA00010701"/>
    </source>
</evidence>
<dbReference type="Proteomes" id="UP001652582">
    <property type="component" value="Chromosome 9"/>
</dbReference>
<evidence type="ECO:0000256" key="4">
    <source>
        <dbReference type="RuleBase" id="RU004262"/>
    </source>
</evidence>
<keyword evidence="5" id="KW-1133">Transmembrane helix</keyword>
<dbReference type="Gene3D" id="3.40.50.1820">
    <property type="entry name" value="alpha/beta hydrolase"/>
    <property type="match status" value="1"/>
</dbReference>